<dbReference type="RefSeq" id="WP_242150295.1">
    <property type="nucleotide sequence ID" value="NZ_CP093379.1"/>
</dbReference>
<evidence type="ECO:0000313" key="2">
    <source>
        <dbReference type="Proteomes" id="UP000829542"/>
    </source>
</evidence>
<keyword evidence="2" id="KW-1185">Reference proteome</keyword>
<dbReference type="EMBL" id="CP093379">
    <property type="protein sequence ID" value="UNM96536.1"/>
    <property type="molecule type" value="Genomic_DNA"/>
</dbReference>
<gene>
    <name evidence="1" type="ORF">MMG00_01345</name>
</gene>
<proteinExistence type="predicted"/>
<accession>A0ABY3X110</accession>
<dbReference type="Proteomes" id="UP000829542">
    <property type="component" value="Chromosome"/>
</dbReference>
<evidence type="ECO:0000313" key="1">
    <source>
        <dbReference type="EMBL" id="UNM96536.1"/>
    </source>
</evidence>
<sequence length="568" mass="65756">MRFLTTLIFVFVSLFPFISFTKELPEKIFIEKSHTPTLTESIGKVAGNSAKAATNFILEKLGEEPLQIKEKQEIYFDRIPNSPYIIAENGELYWEREIVRTTTTCIICPRMNPPTKTTVSYSYHLVEGDFDLKELVGFGKNTAFLTDKKQMIYRDKVIPNVIMTDDFDPSNYRFEHVRGAFFVVDNLVFLQGDYLPVNGREFEYIDYYLYKDRTHVYDKGAILEGANPLTFELVNDSFAQDDQHVWVNNRRFELTDIAPGLQMIPCQLSDSSACYYAKNQSVVFYRQEVIKGADPETFEVLSLSCPKDKAMMDIPEKDCPFVQDMDEMFPCIKAALAIEREYTDPLFTIEEYPYLQCHMMDSGTRRNTDEVWAKDKNHVYHYGEVEVSLNPEKVAMMYLASTLFIIDDQQLIKHHNRERTHYSEFIVGPLTMDSSAMAQDILFADANGFFQLDSIFGMKNGGRVIPYQLCEFAEGRDKGDLKILVSKPESVAYAFEDNLFEYYFTTSFKDAKAPRADAVPVRDQKLVDVLKVKDFMIEKSTGIKYTMFQNFTDCRRFDEIEAHHLRGY</sequence>
<name>A0ABY3X110_9GAMM</name>
<reference evidence="1 2" key="1">
    <citation type="submission" date="2022-03" db="EMBL/GenBank/DDBJ databases">
        <title>Ignatzschineria rhizosphaerae HR5S32.</title>
        <authorList>
            <person name="Sun J.Q."/>
            <person name="Feng J.Y."/>
        </authorList>
    </citation>
    <scope>NUCLEOTIDE SEQUENCE [LARGE SCALE GENOMIC DNA]</scope>
    <source>
        <strain evidence="1 2">HR5S32</strain>
    </source>
</reference>
<dbReference type="Pfam" id="PF13644">
    <property type="entry name" value="DKNYY"/>
    <property type="match status" value="1"/>
</dbReference>
<protein>
    <submittedName>
        <fullName evidence="1">DKNYY domain-containing protein</fullName>
    </submittedName>
</protein>
<organism evidence="1 2">
    <name type="scientific">Ignatzschineria rhizosphaerae</name>
    <dbReference type="NCBI Taxonomy" id="2923279"/>
    <lineage>
        <taxon>Bacteria</taxon>
        <taxon>Pseudomonadati</taxon>
        <taxon>Pseudomonadota</taxon>
        <taxon>Gammaproteobacteria</taxon>
        <taxon>Cardiobacteriales</taxon>
        <taxon>Ignatzschineriaceae</taxon>
        <taxon>Ignatzschineria</taxon>
    </lineage>
</organism>
<dbReference type="InterPro" id="IPR027375">
    <property type="entry name" value="DKNYY"/>
</dbReference>